<gene>
    <name evidence="6" type="ORF">MKZ38_002512</name>
</gene>
<evidence type="ECO:0000313" key="6">
    <source>
        <dbReference type="EMBL" id="KAJ2900294.1"/>
    </source>
</evidence>
<keyword evidence="3 4" id="KW-0443">Lipid metabolism</keyword>
<evidence type="ECO:0000256" key="1">
    <source>
        <dbReference type="ARBA" id="ARBA00022801"/>
    </source>
</evidence>
<dbReference type="PANTHER" id="PTHR24185:SF1">
    <property type="entry name" value="CALCIUM-INDEPENDENT PHOSPHOLIPASE A2-GAMMA"/>
    <property type="match status" value="1"/>
</dbReference>
<sequence>MRCTAAIIQEEPDVVAMEHIRPNGGGVRGIMEVVILDNLMRRIQKLRKLDSLPRPCDYFHLIGGTSTGGLVTIMLGRMKMTTEQAIKGYHDFAKKIFGRKKSKVRFWEYNEETLAQAVRDMVEYEGNGETMLEECRDIKTETGHTFVCTIEKNNWQDAVLFRSYVNKEREDLVPGIAIWEAARATTAAPPYFKPMEIGSRVFMDGALRRNNPCPAVVEEATDLFGVKRKVGLVLSVGTGRAEEPFGMEIKVGKWKQLLSFLGAVKGNLTDSERDHGELEKRLEHYPHTYYRFNPGDGAKDVKLTDWRGIPKLERITRAYIATPEISEKLDEVANTIVQGVYEGLALGNIVNAERLSLEMQAKVEERATDNFVGREDVIGKMKQFFSPEKSTGRREFFLSGQSGVGKTELALQFAKDFESHTTIRQSYRRYISVFFPGSRDKSDEDVRNWLDDTDDDWILIFDNCSKEVRNDYFLPKKDKGNIIFTAIDKEVRFEYKIRNDGWASLEDLNEADALELLRVLTGIGEDEWEESRTAALEIVNCCARRPKCIEMAGKKILNTEESLEAYLEKYKKTAKFQYEKSFFRDASDDATRSAYTTFEVTHEWLQDIRERGKDLERSRIAGHALDLLSSICFFHNSGLGKDLFETVADRRVVYIKGGKELVPLKKLSPLIDVRNEDYVWNPGPVNDALDILARFSLIKTDQADGRGWIMHDLVHQWARGRLGEADQKENLVEARCLITYALPIKRSDFRDPRIVGPLLRHIITCRVHHMDIDSDDPEQQAFQDMQMGKSLAAQNLDLEAAELLELACRAENHPNKMMNMVIKDLIPSYKATKKYDAAYDRLWDLVGRVPLLFPGDPDEQNKWEFILLVELGDLCLRKKDLQTALCAYDEALKLGHPGDNGIPALNYYEIFFQVARVGNLQGGKKEREAGWNHLTRDALPALIAQSLNKPSWSQKALKGMCICADSLVSGGHPISAILLREQILESENQRQYMVFGGQKAREGCLKNRKFFADWLLLGGFLGLSEKVFREILEPVMETFGPLHNFTALTTRSLLHVMVQLGKGDEGEIMIDESLAQCRRLYGPLDLPAVQALMEVLDIFKQCRLESDNLWLTPRRFQERGKQLAGINGPFINEEKEKEHLVGRYTCEIEGLELFSPNNPIVTILIYPKNEESLRRYEELCPKEAEDYKQRVAPYENALGHKESLSEETSREWLDQAFHHLETFCKIASLEPPKRPSPTDFERVRDSIGDCGFSWI</sequence>
<dbReference type="PROSITE" id="PS51635">
    <property type="entry name" value="PNPLA"/>
    <property type="match status" value="1"/>
</dbReference>
<feature type="active site" description="Proton acceptor" evidence="4">
    <location>
        <position position="204"/>
    </location>
</feature>
<accession>A0AAD5RQE6</accession>
<comment type="caution">
    <text evidence="6">The sequence shown here is derived from an EMBL/GenBank/DDBJ whole genome shotgun (WGS) entry which is preliminary data.</text>
</comment>
<proteinExistence type="predicted"/>
<feature type="short sequence motif" description="DGA/G" evidence="4">
    <location>
        <begin position="204"/>
        <end position="206"/>
    </location>
</feature>
<evidence type="ECO:0000256" key="3">
    <source>
        <dbReference type="ARBA" id="ARBA00023098"/>
    </source>
</evidence>
<feature type="domain" description="PNPLA" evidence="5">
    <location>
        <begin position="20"/>
        <end position="217"/>
    </location>
</feature>
<evidence type="ECO:0000259" key="5">
    <source>
        <dbReference type="PROSITE" id="PS51635"/>
    </source>
</evidence>
<evidence type="ECO:0000256" key="4">
    <source>
        <dbReference type="PROSITE-ProRule" id="PRU01161"/>
    </source>
</evidence>
<feature type="short sequence motif" description="GXSXG" evidence="4">
    <location>
        <begin position="64"/>
        <end position="68"/>
    </location>
</feature>
<keyword evidence="1 4" id="KW-0378">Hydrolase</keyword>
<feature type="active site" description="Nucleophile" evidence="4">
    <location>
        <position position="66"/>
    </location>
</feature>
<dbReference type="Gene3D" id="3.40.50.300">
    <property type="entry name" value="P-loop containing nucleotide triphosphate hydrolases"/>
    <property type="match status" value="1"/>
</dbReference>
<dbReference type="GO" id="GO:0047499">
    <property type="term" value="F:calcium-independent phospholipase A2 activity"/>
    <property type="evidence" value="ECO:0007669"/>
    <property type="project" value="TreeGrafter"/>
</dbReference>
<dbReference type="SUPFAM" id="SSF52151">
    <property type="entry name" value="FabD/lysophospholipase-like"/>
    <property type="match status" value="1"/>
</dbReference>
<reference evidence="6" key="1">
    <citation type="submission" date="2022-07" db="EMBL/GenBank/DDBJ databases">
        <title>Draft genome sequence of Zalerion maritima ATCC 34329, a (micro)plastics degrading marine fungus.</title>
        <authorList>
            <person name="Paco A."/>
            <person name="Goncalves M.F.M."/>
            <person name="Rocha-Santos T.A.P."/>
            <person name="Alves A."/>
        </authorList>
    </citation>
    <scope>NUCLEOTIDE SEQUENCE</scope>
    <source>
        <strain evidence="6">ATCC 34329</strain>
    </source>
</reference>
<dbReference type="SUPFAM" id="SSF52540">
    <property type="entry name" value="P-loop containing nucleoside triphosphate hydrolases"/>
    <property type="match status" value="1"/>
</dbReference>
<dbReference type="EMBL" id="JAKWBI020000175">
    <property type="protein sequence ID" value="KAJ2900294.1"/>
    <property type="molecule type" value="Genomic_DNA"/>
</dbReference>
<dbReference type="InterPro" id="IPR016035">
    <property type="entry name" value="Acyl_Trfase/lysoPLipase"/>
</dbReference>
<name>A0AAD5RQE6_9PEZI</name>
<dbReference type="Gene3D" id="3.40.1090.10">
    <property type="entry name" value="Cytosolic phospholipase A2 catalytic domain"/>
    <property type="match status" value="1"/>
</dbReference>
<dbReference type="GO" id="GO:0019369">
    <property type="term" value="P:arachidonate metabolic process"/>
    <property type="evidence" value="ECO:0007669"/>
    <property type="project" value="TreeGrafter"/>
</dbReference>
<dbReference type="GO" id="GO:0046486">
    <property type="term" value="P:glycerolipid metabolic process"/>
    <property type="evidence" value="ECO:0007669"/>
    <property type="project" value="UniProtKB-ARBA"/>
</dbReference>
<keyword evidence="7" id="KW-1185">Reference proteome</keyword>
<dbReference type="Pfam" id="PF01734">
    <property type="entry name" value="Patatin"/>
    <property type="match status" value="1"/>
</dbReference>
<keyword evidence="2 4" id="KW-0442">Lipid degradation</keyword>
<dbReference type="GO" id="GO:0016042">
    <property type="term" value="P:lipid catabolic process"/>
    <property type="evidence" value="ECO:0007669"/>
    <property type="project" value="UniProtKB-UniRule"/>
</dbReference>
<dbReference type="Proteomes" id="UP001201980">
    <property type="component" value="Unassembled WGS sequence"/>
</dbReference>
<dbReference type="GO" id="GO:0016020">
    <property type="term" value="C:membrane"/>
    <property type="evidence" value="ECO:0007669"/>
    <property type="project" value="TreeGrafter"/>
</dbReference>
<evidence type="ECO:0000256" key="2">
    <source>
        <dbReference type="ARBA" id="ARBA00022963"/>
    </source>
</evidence>
<dbReference type="InterPro" id="IPR002641">
    <property type="entry name" value="PNPLA_dom"/>
</dbReference>
<organism evidence="6 7">
    <name type="scientific">Zalerion maritima</name>
    <dbReference type="NCBI Taxonomy" id="339359"/>
    <lineage>
        <taxon>Eukaryota</taxon>
        <taxon>Fungi</taxon>
        <taxon>Dikarya</taxon>
        <taxon>Ascomycota</taxon>
        <taxon>Pezizomycotina</taxon>
        <taxon>Sordariomycetes</taxon>
        <taxon>Lulworthiomycetidae</taxon>
        <taxon>Lulworthiales</taxon>
        <taxon>Lulworthiaceae</taxon>
        <taxon>Zalerion</taxon>
    </lineage>
</organism>
<feature type="short sequence motif" description="GXGXXG" evidence="4">
    <location>
        <begin position="24"/>
        <end position="29"/>
    </location>
</feature>
<dbReference type="InterPro" id="IPR027417">
    <property type="entry name" value="P-loop_NTPase"/>
</dbReference>
<protein>
    <submittedName>
        <fullName evidence="6">Patatin-like protein 2</fullName>
    </submittedName>
</protein>
<dbReference type="AlphaFoldDB" id="A0AAD5RQE6"/>
<evidence type="ECO:0000313" key="7">
    <source>
        <dbReference type="Proteomes" id="UP001201980"/>
    </source>
</evidence>
<dbReference type="PANTHER" id="PTHR24185">
    <property type="entry name" value="CALCIUM-INDEPENDENT PHOSPHOLIPASE A2-GAMMA"/>
    <property type="match status" value="1"/>
</dbReference>